<evidence type="ECO:0000313" key="3">
    <source>
        <dbReference type="EMBL" id="KAF8486461.1"/>
    </source>
</evidence>
<evidence type="ECO:0000256" key="1">
    <source>
        <dbReference type="SAM" id="Coils"/>
    </source>
</evidence>
<protein>
    <submittedName>
        <fullName evidence="3">Uncharacterized protein</fullName>
    </submittedName>
</protein>
<reference evidence="3" key="2">
    <citation type="journal article" date="2020" name="Nat. Commun.">
        <title>Large-scale genome sequencing of mycorrhizal fungi provides insights into the early evolution of symbiotic traits.</title>
        <authorList>
            <person name="Miyauchi S."/>
            <person name="Kiss E."/>
            <person name="Kuo A."/>
            <person name="Drula E."/>
            <person name="Kohler A."/>
            <person name="Sanchez-Garcia M."/>
            <person name="Morin E."/>
            <person name="Andreopoulos B."/>
            <person name="Barry K.W."/>
            <person name="Bonito G."/>
            <person name="Buee M."/>
            <person name="Carver A."/>
            <person name="Chen C."/>
            <person name="Cichocki N."/>
            <person name="Clum A."/>
            <person name="Culley D."/>
            <person name="Crous P.W."/>
            <person name="Fauchery L."/>
            <person name="Girlanda M."/>
            <person name="Hayes R.D."/>
            <person name="Keri Z."/>
            <person name="LaButti K."/>
            <person name="Lipzen A."/>
            <person name="Lombard V."/>
            <person name="Magnuson J."/>
            <person name="Maillard F."/>
            <person name="Murat C."/>
            <person name="Nolan M."/>
            <person name="Ohm R.A."/>
            <person name="Pangilinan J."/>
            <person name="Pereira M.F."/>
            <person name="Perotto S."/>
            <person name="Peter M."/>
            <person name="Pfister S."/>
            <person name="Riley R."/>
            <person name="Sitrit Y."/>
            <person name="Stielow J.B."/>
            <person name="Szollosi G."/>
            <person name="Zifcakova L."/>
            <person name="Stursova M."/>
            <person name="Spatafora J.W."/>
            <person name="Tedersoo L."/>
            <person name="Vaario L.M."/>
            <person name="Yamada A."/>
            <person name="Yan M."/>
            <person name="Wang P."/>
            <person name="Xu J."/>
            <person name="Bruns T."/>
            <person name="Baldrian P."/>
            <person name="Vilgalys R."/>
            <person name="Dunand C."/>
            <person name="Henrissat B."/>
            <person name="Grigoriev I.V."/>
            <person name="Hibbett D."/>
            <person name="Nagy L.G."/>
            <person name="Martin F.M."/>
        </authorList>
    </citation>
    <scope>NUCLEOTIDE SEQUENCE</scope>
    <source>
        <strain evidence="3">Prilba</strain>
    </source>
</reference>
<feature type="compositionally biased region" description="Low complexity" evidence="2">
    <location>
        <begin position="230"/>
        <end position="246"/>
    </location>
</feature>
<feature type="compositionally biased region" description="Low complexity" evidence="2">
    <location>
        <begin position="143"/>
        <end position="158"/>
    </location>
</feature>
<dbReference type="PANTHER" id="PTHR45615">
    <property type="entry name" value="MYOSIN HEAVY CHAIN, NON-MUSCLE"/>
    <property type="match status" value="1"/>
</dbReference>
<feature type="coiled-coil region" evidence="1">
    <location>
        <begin position="337"/>
        <end position="511"/>
    </location>
</feature>
<feature type="compositionally biased region" description="Basic and acidic residues" evidence="2">
    <location>
        <begin position="102"/>
        <end position="123"/>
    </location>
</feature>
<proteinExistence type="predicted"/>
<name>A0A9P5N591_9AGAM</name>
<gene>
    <name evidence="3" type="ORF">DFH94DRAFT_184740</name>
</gene>
<dbReference type="OrthoDB" id="432685at2759"/>
<dbReference type="EMBL" id="WHVB01000002">
    <property type="protein sequence ID" value="KAF8486461.1"/>
    <property type="molecule type" value="Genomic_DNA"/>
</dbReference>
<feature type="region of interest" description="Disordered" evidence="2">
    <location>
        <begin position="96"/>
        <end position="278"/>
    </location>
</feature>
<dbReference type="AlphaFoldDB" id="A0A9P5N591"/>
<keyword evidence="1" id="KW-0175">Coiled coil</keyword>
<evidence type="ECO:0000313" key="4">
    <source>
        <dbReference type="Proteomes" id="UP000759537"/>
    </source>
</evidence>
<sequence length="953" mass="104675">MDDLNFGRHRQSIVDIEQELHDIFREHLQCSNNSEGVATLPARCLPDVFDTYQEEYGVELLTKDELASFMQIVDGSPDLEATPDIILQLVAMRTSSGQQLDSEDHSPNADWDRGRADERDHQGRHSRSSSRGSTSTDKYHRTAPGSRPSSRPPSRAGGVPRTPGAKDSPFDAQKRQRTTPLAPVAPSSWTRRPAAPGRRKSDASNYGRPMSDSESPTVFSRSTSGRSRAPSNPTSSQQSPTTLQGSVGSPPLGGTGSRPHSRAQSHTRSPYSHISPPQLDLASAMYEAFDETVTKLPMQRMSTDSDSDDSEDDSALGLVFDRSTASSTASMEPLERLDALQRVNADLGKKLVEVERTLQRKLADHEVELEEMEARLEEAKSEISAAKREEKELRSKERSNQTQIAALESEIAKVQKILDDSRTMYNSLQKQYQEQLNESEDLRNTLRRKDEEIRSFRESLSLQQTETNKYLKENEAYEERIVLLEQDLGIAQQAQASLDEQKHQNLMLKETIDRMRFDMDELRAGIASNASASGSGTSSAPSSVSRSLGAELLSKLTDGGGWLDEEDEGDSAETLRVLGIEGAGDDTEDEDVVQTIITRTKKRGLSKANKDQSFTLTENREYADAYTQHDPAFFTTTSTAQTDAAPIILATSLGTQTDVSLTSASISTQTDIPMPRITTEVEVQTEELITSRSPSPQEDDEALASSSSTVLPPTPKANPTPLDFVTTNSPTDLPPSYNQVTSETPSHDILHLLDAEDLSFSHIPDPRKRRDLRIAAETLRIWHSGLKVPLRSSIEVSADMLEEWRALKAEVGIGCRVLDRALEDAAAAAATKNAALSSRRRKTGRFYNIYNTYVYGGDGYDGLAGKMPWSGLASHALLCVGASAIVFFVMSPFLAHQYVVPGGPSYYDRSAWSSFNTMHPAGEGFAAEGNIAVWNFLGRLGGGAARIARGWPI</sequence>
<feature type="region of interest" description="Disordered" evidence="2">
    <location>
        <begin position="684"/>
        <end position="729"/>
    </location>
</feature>
<accession>A0A9P5N591</accession>
<organism evidence="3 4">
    <name type="scientific">Russula ochroleuca</name>
    <dbReference type="NCBI Taxonomy" id="152965"/>
    <lineage>
        <taxon>Eukaryota</taxon>
        <taxon>Fungi</taxon>
        <taxon>Dikarya</taxon>
        <taxon>Basidiomycota</taxon>
        <taxon>Agaricomycotina</taxon>
        <taxon>Agaricomycetes</taxon>
        <taxon>Russulales</taxon>
        <taxon>Russulaceae</taxon>
        <taxon>Russula</taxon>
    </lineage>
</organism>
<evidence type="ECO:0000256" key="2">
    <source>
        <dbReference type="SAM" id="MobiDB-lite"/>
    </source>
</evidence>
<reference evidence="3" key="1">
    <citation type="submission" date="2019-10" db="EMBL/GenBank/DDBJ databases">
        <authorList>
            <consortium name="DOE Joint Genome Institute"/>
            <person name="Kuo A."/>
            <person name="Miyauchi S."/>
            <person name="Kiss E."/>
            <person name="Drula E."/>
            <person name="Kohler A."/>
            <person name="Sanchez-Garcia M."/>
            <person name="Andreopoulos B."/>
            <person name="Barry K.W."/>
            <person name="Bonito G."/>
            <person name="Buee M."/>
            <person name="Carver A."/>
            <person name="Chen C."/>
            <person name="Cichocki N."/>
            <person name="Clum A."/>
            <person name="Culley D."/>
            <person name="Crous P.W."/>
            <person name="Fauchery L."/>
            <person name="Girlanda M."/>
            <person name="Hayes R."/>
            <person name="Keri Z."/>
            <person name="LaButti K."/>
            <person name="Lipzen A."/>
            <person name="Lombard V."/>
            <person name="Magnuson J."/>
            <person name="Maillard F."/>
            <person name="Morin E."/>
            <person name="Murat C."/>
            <person name="Nolan M."/>
            <person name="Ohm R."/>
            <person name="Pangilinan J."/>
            <person name="Pereira M."/>
            <person name="Perotto S."/>
            <person name="Peter M."/>
            <person name="Riley R."/>
            <person name="Sitrit Y."/>
            <person name="Stielow B."/>
            <person name="Szollosi G."/>
            <person name="Zifcakova L."/>
            <person name="Stursova M."/>
            <person name="Spatafora J.W."/>
            <person name="Tedersoo L."/>
            <person name="Vaario L.-M."/>
            <person name="Yamada A."/>
            <person name="Yan M."/>
            <person name="Wang P."/>
            <person name="Xu J."/>
            <person name="Bruns T."/>
            <person name="Baldrian P."/>
            <person name="Vilgalys R."/>
            <person name="Henrissat B."/>
            <person name="Grigoriev I.V."/>
            <person name="Hibbett D."/>
            <person name="Nagy L.G."/>
            <person name="Martin F.M."/>
        </authorList>
    </citation>
    <scope>NUCLEOTIDE SEQUENCE</scope>
    <source>
        <strain evidence="3">Prilba</strain>
    </source>
</reference>
<feature type="compositionally biased region" description="Polar residues" evidence="2">
    <location>
        <begin position="212"/>
        <end position="226"/>
    </location>
</feature>
<feature type="compositionally biased region" description="Polar residues" evidence="2">
    <location>
        <begin position="687"/>
        <end position="696"/>
    </location>
</feature>
<dbReference type="Proteomes" id="UP000759537">
    <property type="component" value="Unassembled WGS sequence"/>
</dbReference>
<keyword evidence="4" id="KW-1185">Reference proteome</keyword>
<comment type="caution">
    <text evidence="3">The sequence shown here is derived from an EMBL/GenBank/DDBJ whole genome shotgun (WGS) entry which is preliminary data.</text>
</comment>
<dbReference type="PANTHER" id="PTHR45615:SF80">
    <property type="entry name" value="GRIP DOMAIN-CONTAINING PROTEIN"/>
    <property type="match status" value="1"/>
</dbReference>